<reference evidence="1 2" key="2">
    <citation type="journal article" date="2017" name="Front. Plant Sci.">
        <title>Gene Classification and Mining of Molecular Markers Useful in Red Clover (Trifolium pratense) Breeding.</title>
        <authorList>
            <person name="Istvanek J."/>
            <person name="Dluhosova J."/>
            <person name="Dluhos P."/>
            <person name="Patkova L."/>
            <person name="Nedelnik J."/>
            <person name="Repkova J."/>
        </authorList>
    </citation>
    <scope>NUCLEOTIDE SEQUENCE [LARGE SCALE GENOMIC DNA]</scope>
    <source>
        <strain evidence="2">cv. Tatra</strain>
        <tissue evidence="1">Young leaves</tissue>
    </source>
</reference>
<proteinExistence type="predicted"/>
<gene>
    <name evidence="1" type="ORF">L195_g006512</name>
</gene>
<dbReference type="Proteomes" id="UP000236291">
    <property type="component" value="Unassembled WGS sequence"/>
</dbReference>
<protein>
    <submittedName>
        <fullName evidence="1">Uncharacterized protein</fullName>
    </submittedName>
</protein>
<accession>A0A2K3P3V1</accession>
<organism evidence="1 2">
    <name type="scientific">Trifolium pratense</name>
    <name type="common">Red clover</name>
    <dbReference type="NCBI Taxonomy" id="57577"/>
    <lineage>
        <taxon>Eukaryota</taxon>
        <taxon>Viridiplantae</taxon>
        <taxon>Streptophyta</taxon>
        <taxon>Embryophyta</taxon>
        <taxon>Tracheophyta</taxon>
        <taxon>Spermatophyta</taxon>
        <taxon>Magnoliopsida</taxon>
        <taxon>eudicotyledons</taxon>
        <taxon>Gunneridae</taxon>
        <taxon>Pentapetalae</taxon>
        <taxon>rosids</taxon>
        <taxon>fabids</taxon>
        <taxon>Fabales</taxon>
        <taxon>Fabaceae</taxon>
        <taxon>Papilionoideae</taxon>
        <taxon>50 kb inversion clade</taxon>
        <taxon>NPAAA clade</taxon>
        <taxon>Hologalegina</taxon>
        <taxon>IRL clade</taxon>
        <taxon>Trifolieae</taxon>
        <taxon>Trifolium</taxon>
    </lineage>
</organism>
<dbReference type="AlphaFoldDB" id="A0A2K3P3V1"/>
<reference evidence="1 2" key="1">
    <citation type="journal article" date="2014" name="Am. J. Bot.">
        <title>Genome assembly and annotation for red clover (Trifolium pratense; Fabaceae).</title>
        <authorList>
            <person name="Istvanek J."/>
            <person name="Jaros M."/>
            <person name="Krenek A."/>
            <person name="Repkova J."/>
        </authorList>
    </citation>
    <scope>NUCLEOTIDE SEQUENCE [LARGE SCALE GENOMIC DNA]</scope>
    <source>
        <strain evidence="2">cv. Tatra</strain>
        <tissue evidence="1">Young leaves</tissue>
    </source>
</reference>
<name>A0A2K3P3V1_TRIPR</name>
<dbReference type="EMBL" id="ASHM01003485">
    <property type="protein sequence ID" value="PNY09950.1"/>
    <property type="molecule type" value="Genomic_DNA"/>
</dbReference>
<evidence type="ECO:0000313" key="2">
    <source>
        <dbReference type="Proteomes" id="UP000236291"/>
    </source>
</evidence>
<sequence>MKIFFKSSLHAPVHHMVMHRFKTLSGSDLRTMHLCILDMHWFKDALGFQYFSSCTGLRYLGICFAPVQLQHAPVQHTPT</sequence>
<comment type="caution">
    <text evidence="1">The sequence shown here is derived from an EMBL/GenBank/DDBJ whole genome shotgun (WGS) entry which is preliminary data.</text>
</comment>
<evidence type="ECO:0000313" key="1">
    <source>
        <dbReference type="EMBL" id="PNY09950.1"/>
    </source>
</evidence>